<comment type="caution">
    <text evidence="1">Lacks conserved residue(s) required for the propagation of feature annotation.</text>
</comment>
<proteinExistence type="predicted"/>
<sequence>MAVFMRDQVVDLNQDLFNFVSFKCVNGLACGVILARCANLNQKVLDSLKNYMSKHQPELSAQYVYDDHNQVLSILLDNWKLSATHYTSLILKDFLQDHHFLEGSIVIASFPESGEPSSFNLSQLVGCVTHPKKESKEIRIFTDQSTGEEIQSILVVDTDEVVREFVRLRLELQGYAVSEAKDGHEALEKYSLMSPDLIITELNLPILDGYQLMNQINKRDSKSGKVIVLTDKHLSSHMNRAFELGAADYITKPFSISELTWRIKKLNA</sequence>
<gene>
    <name evidence="3" type="ORF">J2Z37_000967</name>
</gene>
<dbReference type="RefSeq" id="WP_209809076.1">
    <property type="nucleotide sequence ID" value="NZ_JAGGKT010000002.1"/>
</dbReference>
<dbReference type="Gene3D" id="3.40.50.2300">
    <property type="match status" value="1"/>
</dbReference>
<reference evidence="3 4" key="1">
    <citation type="submission" date="2021-03" db="EMBL/GenBank/DDBJ databases">
        <title>Genomic Encyclopedia of Type Strains, Phase IV (KMG-IV): sequencing the most valuable type-strain genomes for metagenomic binning, comparative biology and taxonomic classification.</title>
        <authorList>
            <person name="Goeker M."/>
        </authorList>
    </citation>
    <scope>NUCLEOTIDE SEQUENCE [LARGE SCALE GENOMIC DNA]</scope>
    <source>
        <strain evidence="3 4">DSM 24738</strain>
    </source>
</reference>
<comment type="caution">
    <text evidence="3">The sequence shown here is derived from an EMBL/GenBank/DDBJ whole genome shotgun (WGS) entry which is preliminary data.</text>
</comment>
<name>A0ABS4GM54_9BACL</name>
<evidence type="ECO:0000313" key="3">
    <source>
        <dbReference type="EMBL" id="MBP1930970.1"/>
    </source>
</evidence>
<dbReference type="Proteomes" id="UP001519343">
    <property type="component" value="Unassembled WGS sequence"/>
</dbReference>
<dbReference type="PROSITE" id="PS50110">
    <property type="entry name" value="RESPONSE_REGULATORY"/>
    <property type="match status" value="1"/>
</dbReference>
<dbReference type="InterPro" id="IPR011006">
    <property type="entry name" value="CheY-like_superfamily"/>
</dbReference>
<dbReference type="SMART" id="SM00448">
    <property type="entry name" value="REC"/>
    <property type="match status" value="1"/>
</dbReference>
<dbReference type="CDD" id="cd17574">
    <property type="entry name" value="REC_OmpR"/>
    <property type="match status" value="1"/>
</dbReference>
<accession>A0ABS4GM54</accession>
<dbReference type="InterPro" id="IPR052048">
    <property type="entry name" value="ST_Response_Regulator"/>
</dbReference>
<feature type="domain" description="Response regulatory" evidence="2">
    <location>
        <begin position="152"/>
        <end position="267"/>
    </location>
</feature>
<organism evidence="3 4">
    <name type="scientific">Ammoniphilus resinae</name>
    <dbReference type="NCBI Taxonomy" id="861532"/>
    <lineage>
        <taxon>Bacteria</taxon>
        <taxon>Bacillati</taxon>
        <taxon>Bacillota</taxon>
        <taxon>Bacilli</taxon>
        <taxon>Bacillales</taxon>
        <taxon>Paenibacillaceae</taxon>
        <taxon>Aneurinibacillus group</taxon>
        <taxon>Ammoniphilus</taxon>
    </lineage>
</organism>
<evidence type="ECO:0000259" key="2">
    <source>
        <dbReference type="PROSITE" id="PS50110"/>
    </source>
</evidence>
<dbReference type="Pfam" id="PF00072">
    <property type="entry name" value="Response_reg"/>
    <property type="match status" value="1"/>
</dbReference>
<dbReference type="PANTHER" id="PTHR43228:SF1">
    <property type="entry name" value="TWO-COMPONENT RESPONSE REGULATOR ARR22"/>
    <property type="match status" value="1"/>
</dbReference>
<dbReference type="EMBL" id="JAGGKT010000002">
    <property type="protein sequence ID" value="MBP1930970.1"/>
    <property type="molecule type" value="Genomic_DNA"/>
</dbReference>
<dbReference type="SUPFAM" id="SSF52172">
    <property type="entry name" value="CheY-like"/>
    <property type="match status" value="1"/>
</dbReference>
<evidence type="ECO:0000313" key="4">
    <source>
        <dbReference type="Proteomes" id="UP001519343"/>
    </source>
</evidence>
<protein>
    <submittedName>
        <fullName evidence="3">CheY-like chemotaxis protein</fullName>
    </submittedName>
</protein>
<evidence type="ECO:0000256" key="1">
    <source>
        <dbReference type="PROSITE-ProRule" id="PRU00169"/>
    </source>
</evidence>
<dbReference type="PANTHER" id="PTHR43228">
    <property type="entry name" value="TWO-COMPONENT RESPONSE REGULATOR"/>
    <property type="match status" value="1"/>
</dbReference>
<dbReference type="InterPro" id="IPR001789">
    <property type="entry name" value="Sig_transdc_resp-reg_receiver"/>
</dbReference>
<keyword evidence="4" id="KW-1185">Reference proteome</keyword>